<dbReference type="Pfam" id="PF02909">
    <property type="entry name" value="TetR_C_1"/>
    <property type="match status" value="1"/>
</dbReference>
<dbReference type="Proteomes" id="UP001589647">
    <property type="component" value="Unassembled WGS sequence"/>
</dbReference>
<evidence type="ECO:0000256" key="1">
    <source>
        <dbReference type="ARBA" id="ARBA00023015"/>
    </source>
</evidence>
<dbReference type="PROSITE" id="PS50977">
    <property type="entry name" value="HTH_TETR_2"/>
    <property type="match status" value="1"/>
</dbReference>
<evidence type="ECO:0000256" key="3">
    <source>
        <dbReference type="ARBA" id="ARBA00023163"/>
    </source>
</evidence>
<dbReference type="InterPro" id="IPR001647">
    <property type="entry name" value="HTH_TetR"/>
</dbReference>
<accession>A0ABV5IPR7</accession>
<sequence>MPASKPPVPSVWIRQRVQRERPALSLDRIVSEAVRLLDEEGLEALSMRSLGTRLDAGATSLYRHVANKDELIELVVDEVYGELRVPSAEEAAGWRDGLATSARSLRAVILRHPWLASVLGQAGLTNLGPNVMRRSEDLLALVHGAGFAPGEADQAVNTLLAYVIGMTVSEAAYLSMLARNGQTEQEWLDTVRSTAEQAMEEHPRMRAEYAVKGYGDPRRAREEDFTYGLDRVLDGLEARAASSAA</sequence>
<evidence type="ECO:0000259" key="5">
    <source>
        <dbReference type="PROSITE" id="PS50977"/>
    </source>
</evidence>
<proteinExistence type="predicted"/>
<dbReference type="SUPFAM" id="SSF48498">
    <property type="entry name" value="Tetracyclin repressor-like, C-terminal domain"/>
    <property type="match status" value="1"/>
</dbReference>
<feature type="domain" description="HTH tetR-type" evidence="5">
    <location>
        <begin position="23"/>
        <end position="83"/>
    </location>
</feature>
<dbReference type="PANTHER" id="PTHR30055:SF151">
    <property type="entry name" value="TRANSCRIPTIONAL REGULATORY PROTEIN"/>
    <property type="match status" value="1"/>
</dbReference>
<reference evidence="6 7" key="1">
    <citation type="submission" date="2024-09" db="EMBL/GenBank/DDBJ databases">
        <authorList>
            <person name="Sun Q."/>
            <person name="Mori K."/>
        </authorList>
    </citation>
    <scope>NUCLEOTIDE SEQUENCE [LARGE SCALE GENOMIC DNA]</scope>
    <source>
        <strain evidence="6 7">CCM 3426</strain>
    </source>
</reference>
<dbReference type="InterPro" id="IPR050109">
    <property type="entry name" value="HTH-type_TetR-like_transc_reg"/>
</dbReference>
<keyword evidence="3" id="KW-0804">Transcription</keyword>
<dbReference type="InterPro" id="IPR036271">
    <property type="entry name" value="Tet_transcr_reg_TetR-rel_C_sf"/>
</dbReference>
<evidence type="ECO:0000256" key="4">
    <source>
        <dbReference type="PROSITE-ProRule" id="PRU00335"/>
    </source>
</evidence>
<dbReference type="InterPro" id="IPR023772">
    <property type="entry name" value="DNA-bd_HTH_TetR-type_CS"/>
</dbReference>
<dbReference type="SUPFAM" id="SSF46689">
    <property type="entry name" value="Homeodomain-like"/>
    <property type="match status" value="1"/>
</dbReference>
<dbReference type="Gene3D" id="1.10.357.10">
    <property type="entry name" value="Tetracycline Repressor, domain 2"/>
    <property type="match status" value="1"/>
</dbReference>
<keyword evidence="2 4" id="KW-0238">DNA-binding</keyword>
<evidence type="ECO:0000313" key="6">
    <source>
        <dbReference type="EMBL" id="MFB9206535.1"/>
    </source>
</evidence>
<keyword evidence="1" id="KW-0805">Transcription regulation</keyword>
<evidence type="ECO:0000256" key="2">
    <source>
        <dbReference type="ARBA" id="ARBA00023125"/>
    </source>
</evidence>
<dbReference type="InterPro" id="IPR009057">
    <property type="entry name" value="Homeodomain-like_sf"/>
</dbReference>
<protein>
    <submittedName>
        <fullName evidence="6">TetR/AcrR family transcriptional regulator</fullName>
    </submittedName>
</protein>
<gene>
    <name evidence="6" type="ORF">ACFFV7_35425</name>
</gene>
<dbReference type="PANTHER" id="PTHR30055">
    <property type="entry name" value="HTH-TYPE TRANSCRIPTIONAL REGULATOR RUTR"/>
    <property type="match status" value="1"/>
</dbReference>
<organism evidence="6 7">
    <name type="scientific">Nonomuraea spiralis</name>
    <dbReference type="NCBI Taxonomy" id="46182"/>
    <lineage>
        <taxon>Bacteria</taxon>
        <taxon>Bacillati</taxon>
        <taxon>Actinomycetota</taxon>
        <taxon>Actinomycetes</taxon>
        <taxon>Streptosporangiales</taxon>
        <taxon>Streptosporangiaceae</taxon>
        <taxon>Nonomuraea</taxon>
    </lineage>
</organism>
<evidence type="ECO:0000313" key="7">
    <source>
        <dbReference type="Proteomes" id="UP001589647"/>
    </source>
</evidence>
<feature type="DNA-binding region" description="H-T-H motif" evidence="4">
    <location>
        <begin position="46"/>
        <end position="65"/>
    </location>
</feature>
<dbReference type="InterPro" id="IPR004111">
    <property type="entry name" value="Repressor_TetR_C"/>
</dbReference>
<dbReference type="Pfam" id="PF00440">
    <property type="entry name" value="TetR_N"/>
    <property type="match status" value="1"/>
</dbReference>
<dbReference type="Gene3D" id="1.10.10.60">
    <property type="entry name" value="Homeodomain-like"/>
    <property type="match status" value="1"/>
</dbReference>
<name>A0ABV5IPR7_9ACTN</name>
<dbReference type="PROSITE" id="PS01081">
    <property type="entry name" value="HTH_TETR_1"/>
    <property type="match status" value="1"/>
</dbReference>
<dbReference type="EMBL" id="JBHMEI010000038">
    <property type="protein sequence ID" value="MFB9206535.1"/>
    <property type="molecule type" value="Genomic_DNA"/>
</dbReference>
<comment type="caution">
    <text evidence="6">The sequence shown here is derived from an EMBL/GenBank/DDBJ whole genome shotgun (WGS) entry which is preliminary data.</text>
</comment>
<keyword evidence="7" id="KW-1185">Reference proteome</keyword>
<dbReference type="RefSeq" id="WP_189652864.1">
    <property type="nucleotide sequence ID" value="NZ_BMRC01000032.1"/>
</dbReference>